<sequence length="116" mass="13681">RLIRLVRLLRLLKVIRYSESLRVFTDVCRMKKSELQWSFWSFSFYWCFPWRLSTTASRKPSPSLFRAFRPRSSPCWASVFLRCQPVFSARVLSAPCAESRTARFIARTAAKRLPAN</sequence>
<dbReference type="AlphaFoldDB" id="A0A382QJF3"/>
<gene>
    <name evidence="1" type="ORF">METZ01_LOCUS338508</name>
</gene>
<accession>A0A382QJF3</accession>
<proteinExistence type="predicted"/>
<feature type="non-terminal residue" evidence="1">
    <location>
        <position position="1"/>
    </location>
</feature>
<name>A0A382QJF3_9ZZZZ</name>
<feature type="non-terminal residue" evidence="1">
    <location>
        <position position="116"/>
    </location>
</feature>
<protein>
    <submittedName>
        <fullName evidence="1">Uncharacterized protein</fullName>
    </submittedName>
</protein>
<reference evidence="1" key="1">
    <citation type="submission" date="2018-05" db="EMBL/GenBank/DDBJ databases">
        <authorList>
            <person name="Lanie J.A."/>
            <person name="Ng W.-L."/>
            <person name="Kazmierczak K.M."/>
            <person name="Andrzejewski T.M."/>
            <person name="Davidsen T.M."/>
            <person name="Wayne K.J."/>
            <person name="Tettelin H."/>
            <person name="Glass J.I."/>
            <person name="Rusch D."/>
            <person name="Podicherti R."/>
            <person name="Tsui H.-C.T."/>
            <person name="Winkler M.E."/>
        </authorList>
    </citation>
    <scope>NUCLEOTIDE SEQUENCE</scope>
</reference>
<evidence type="ECO:0000313" key="1">
    <source>
        <dbReference type="EMBL" id="SVC85654.1"/>
    </source>
</evidence>
<organism evidence="1">
    <name type="scientific">marine metagenome</name>
    <dbReference type="NCBI Taxonomy" id="408172"/>
    <lineage>
        <taxon>unclassified sequences</taxon>
        <taxon>metagenomes</taxon>
        <taxon>ecological metagenomes</taxon>
    </lineage>
</organism>
<dbReference type="EMBL" id="UINC01114971">
    <property type="protein sequence ID" value="SVC85654.1"/>
    <property type="molecule type" value="Genomic_DNA"/>
</dbReference>